<dbReference type="Gene3D" id="3.30.460.10">
    <property type="entry name" value="Beta Polymerase, domain 2"/>
    <property type="match status" value="1"/>
</dbReference>
<dbReference type="RefSeq" id="WP_267560313.1">
    <property type="nucleotide sequence ID" value="NZ_JAPNTZ010000001.1"/>
</dbReference>
<gene>
    <name evidence="1" type="ORF">OWR29_01015</name>
</gene>
<organism evidence="1 2">
    <name type="scientific">Paractinoplanes pyxinae</name>
    <dbReference type="NCBI Taxonomy" id="2997416"/>
    <lineage>
        <taxon>Bacteria</taxon>
        <taxon>Bacillati</taxon>
        <taxon>Actinomycetota</taxon>
        <taxon>Actinomycetes</taxon>
        <taxon>Micromonosporales</taxon>
        <taxon>Micromonosporaceae</taxon>
        <taxon>Paractinoplanes</taxon>
    </lineage>
</organism>
<sequence>MPDLRPGADFLGTAHKILRDERRRLAALLGCPHELVLVGGSSLPGALTKGDVDLHLRVPGDAFPATTDTLRQVYAVVHPEIWQATLATFTVEGAALPTGIAVTPAGSEHDVRFTRTWQLMAADPALVTAYNEIKLRHRDDPDEYERRKSAFFDALQD</sequence>
<keyword evidence="2" id="KW-1185">Reference proteome</keyword>
<evidence type="ECO:0000313" key="2">
    <source>
        <dbReference type="Proteomes" id="UP001151002"/>
    </source>
</evidence>
<proteinExistence type="predicted"/>
<dbReference type="Pfam" id="PF04229">
    <property type="entry name" value="GrpB"/>
    <property type="match status" value="1"/>
</dbReference>
<evidence type="ECO:0000313" key="1">
    <source>
        <dbReference type="EMBL" id="MCY1136560.1"/>
    </source>
</evidence>
<protein>
    <submittedName>
        <fullName evidence="1">GrpB family protein</fullName>
    </submittedName>
</protein>
<reference evidence="1" key="1">
    <citation type="submission" date="2022-11" db="EMBL/GenBank/DDBJ databases">
        <authorList>
            <person name="Somphong A."/>
            <person name="Phongsopitanun W."/>
        </authorList>
    </citation>
    <scope>NUCLEOTIDE SEQUENCE</scope>
    <source>
        <strain evidence="1">Pm04-4</strain>
    </source>
</reference>
<dbReference type="EMBL" id="JAPNTZ010000001">
    <property type="protein sequence ID" value="MCY1136560.1"/>
    <property type="molecule type" value="Genomic_DNA"/>
</dbReference>
<dbReference type="Proteomes" id="UP001151002">
    <property type="component" value="Unassembled WGS sequence"/>
</dbReference>
<dbReference type="InterPro" id="IPR043519">
    <property type="entry name" value="NT_sf"/>
</dbReference>
<dbReference type="SUPFAM" id="SSF81301">
    <property type="entry name" value="Nucleotidyltransferase"/>
    <property type="match status" value="1"/>
</dbReference>
<accession>A0ABT4AT28</accession>
<name>A0ABT4AT28_9ACTN</name>
<dbReference type="InterPro" id="IPR007344">
    <property type="entry name" value="GrpB/CoaE"/>
</dbReference>
<comment type="caution">
    <text evidence="1">The sequence shown here is derived from an EMBL/GenBank/DDBJ whole genome shotgun (WGS) entry which is preliminary data.</text>
</comment>